<accession>A0A6N7WAC7</accession>
<dbReference type="InterPro" id="IPR036390">
    <property type="entry name" value="WH_DNA-bd_sf"/>
</dbReference>
<evidence type="ECO:0000259" key="1">
    <source>
        <dbReference type="Pfam" id="PF03551"/>
    </source>
</evidence>
<gene>
    <name evidence="2" type="ORF">FYJ24_11910</name>
</gene>
<dbReference type="Proteomes" id="UP000470875">
    <property type="component" value="Unassembled WGS sequence"/>
</dbReference>
<dbReference type="PANTHER" id="PTHR33169">
    <property type="entry name" value="PADR-FAMILY TRANSCRIPTIONAL REGULATOR"/>
    <property type="match status" value="1"/>
</dbReference>
<sequence>MARTSPYDTGELTDVMLIVLLCTQQPTHGYSLMTKASRITDGSMTLGPATIYTTLARMLEVGWIEEIPATQSSDHKPSEKDRREYLITPLGQEILHNDIERRRQLLAAADAFTANFALGSQKKG</sequence>
<dbReference type="RefSeq" id="WP_154546679.1">
    <property type="nucleotide sequence ID" value="NZ_VULO01000019.1"/>
</dbReference>
<feature type="domain" description="Transcription regulator PadR N-terminal" evidence="1">
    <location>
        <begin position="20"/>
        <end position="96"/>
    </location>
</feature>
<dbReference type="InterPro" id="IPR005149">
    <property type="entry name" value="Tscrpt_reg_PadR_N"/>
</dbReference>
<reference evidence="2 3" key="1">
    <citation type="submission" date="2019-08" db="EMBL/GenBank/DDBJ databases">
        <title>In-depth cultivation of the pig gut microbiome towards novel bacterial diversity and tailored functional studies.</title>
        <authorList>
            <person name="Wylensek D."/>
            <person name="Hitch T.C.A."/>
            <person name="Clavel T."/>
        </authorList>
    </citation>
    <scope>NUCLEOTIDE SEQUENCE [LARGE SCALE GENOMIC DNA]</scope>
    <source>
        <strain evidence="2 3">WB03_NA08</strain>
    </source>
</reference>
<dbReference type="AlphaFoldDB" id="A0A6N7WAC7"/>
<name>A0A6N7WAC7_9ACTO</name>
<dbReference type="PANTHER" id="PTHR33169:SF13">
    <property type="entry name" value="PADR-FAMILY TRANSCRIPTIONAL REGULATOR"/>
    <property type="match status" value="1"/>
</dbReference>
<evidence type="ECO:0000313" key="2">
    <source>
        <dbReference type="EMBL" id="MSS85433.1"/>
    </source>
</evidence>
<dbReference type="InterPro" id="IPR036388">
    <property type="entry name" value="WH-like_DNA-bd_sf"/>
</dbReference>
<dbReference type="InterPro" id="IPR052509">
    <property type="entry name" value="Metal_resp_DNA-bind_regulator"/>
</dbReference>
<keyword evidence="3" id="KW-1185">Reference proteome</keyword>
<evidence type="ECO:0000313" key="3">
    <source>
        <dbReference type="Proteomes" id="UP000470875"/>
    </source>
</evidence>
<dbReference type="EMBL" id="VULO01000019">
    <property type="protein sequence ID" value="MSS85433.1"/>
    <property type="molecule type" value="Genomic_DNA"/>
</dbReference>
<protein>
    <submittedName>
        <fullName evidence="2">PadR family transcriptional regulator</fullName>
    </submittedName>
</protein>
<comment type="caution">
    <text evidence="2">The sequence shown here is derived from an EMBL/GenBank/DDBJ whole genome shotgun (WGS) entry which is preliminary data.</text>
</comment>
<organism evidence="2 3">
    <name type="scientific">Scrofimicrobium canadense</name>
    <dbReference type="NCBI Taxonomy" id="2652290"/>
    <lineage>
        <taxon>Bacteria</taxon>
        <taxon>Bacillati</taxon>
        <taxon>Actinomycetota</taxon>
        <taxon>Actinomycetes</taxon>
        <taxon>Actinomycetales</taxon>
        <taxon>Actinomycetaceae</taxon>
        <taxon>Scrofimicrobium</taxon>
    </lineage>
</organism>
<dbReference type="Pfam" id="PF03551">
    <property type="entry name" value="PadR"/>
    <property type="match status" value="1"/>
</dbReference>
<proteinExistence type="predicted"/>
<dbReference type="SUPFAM" id="SSF46785">
    <property type="entry name" value="Winged helix' DNA-binding domain"/>
    <property type="match status" value="1"/>
</dbReference>
<dbReference type="Gene3D" id="1.10.10.10">
    <property type="entry name" value="Winged helix-like DNA-binding domain superfamily/Winged helix DNA-binding domain"/>
    <property type="match status" value="1"/>
</dbReference>